<gene>
    <name evidence="3" type="ORF">EJ06DRAFT_546448</name>
</gene>
<dbReference type="Proteomes" id="UP000799640">
    <property type="component" value="Unassembled WGS sequence"/>
</dbReference>
<dbReference type="EMBL" id="ML996688">
    <property type="protein sequence ID" value="KAF2404605.1"/>
    <property type="molecule type" value="Genomic_DNA"/>
</dbReference>
<feature type="compositionally biased region" description="Basic and acidic residues" evidence="1">
    <location>
        <begin position="216"/>
        <end position="246"/>
    </location>
</feature>
<dbReference type="Pfam" id="PF05433">
    <property type="entry name" value="Rick_17kDa_Anti"/>
    <property type="match status" value="1"/>
</dbReference>
<dbReference type="InterPro" id="IPR008816">
    <property type="entry name" value="Gly_zipper_2TM_dom"/>
</dbReference>
<feature type="compositionally biased region" description="Basic and acidic residues" evidence="1">
    <location>
        <begin position="22"/>
        <end position="43"/>
    </location>
</feature>
<keyword evidence="4" id="KW-1185">Reference proteome</keyword>
<dbReference type="GO" id="GO:0019867">
    <property type="term" value="C:outer membrane"/>
    <property type="evidence" value="ECO:0007669"/>
    <property type="project" value="InterPro"/>
</dbReference>
<proteinExistence type="predicted"/>
<protein>
    <recommendedName>
        <fullName evidence="2">Glycine zipper 2TM domain-containing protein</fullName>
    </recommendedName>
</protein>
<reference evidence="3" key="1">
    <citation type="journal article" date="2020" name="Stud. Mycol.">
        <title>101 Dothideomycetes genomes: a test case for predicting lifestyles and emergence of pathogens.</title>
        <authorList>
            <person name="Haridas S."/>
            <person name="Albert R."/>
            <person name="Binder M."/>
            <person name="Bloem J."/>
            <person name="Labutti K."/>
            <person name="Salamov A."/>
            <person name="Andreopoulos B."/>
            <person name="Baker S."/>
            <person name="Barry K."/>
            <person name="Bills G."/>
            <person name="Bluhm B."/>
            <person name="Cannon C."/>
            <person name="Castanera R."/>
            <person name="Culley D."/>
            <person name="Daum C."/>
            <person name="Ezra D."/>
            <person name="Gonzalez J."/>
            <person name="Henrissat B."/>
            <person name="Kuo A."/>
            <person name="Liang C."/>
            <person name="Lipzen A."/>
            <person name="Lutzoni F."/>
            <person name="Magnuson J."/>
            <person name="Mondo S."/>
            <person name="Nolan M."/>
            <person name="Ohm R."/>
            <person name="Pangilinan J."/>
            <person name="Park H.-J."/>
            <person name="Ramirez L."/>
            <person name="Alfaro M."/>
            <person name="Sun H."/>
            <person name="Tritt A."/>
            <person name="Yoshinaga Y."/>
            <person name="Zwiers L.-H."/>
            <person name="Turgeon B."/>
            <person name="Goodwin S."/>
            <person name="Spatafora J."/>
            <person name="Crous P."/>
            <person name="Grigoriev I."/>
        </authorList>
    </citation>
    <scope>NUCLEOTIDE SEQUENCE</scope>
    <source>
        <strain evidence="3">CBS 262.69</strain>
    </source>
</reference>
<evidence type="ECO:0000313" key="3">
    <source>
        <dbReference type="EMBL" id="KAF2404605.1"/>
    </source>
</evidence>
<feature type="region of interest" description="Disordered" evidence="1">
    <location>
        <begin position="208"/>
        <end position="246"/>
    </location>
</feature>
<feature type="compositionally biased region" description="Basic residues" evidence="1">
    <location>
        <begin position="120"/>
        <end position="135"/>
    </location>
</feature>
<evidence type="ECO:0000259" key="2">
    <source>
        <dbReference type="Pfam" id="PF05433"/>
    </source>
</evidence>
<dbReference type="AlphaFoldDB" id="A0A6G1I9E4"/>
<name>A0A6G1I9E4_9PEZI</name>
<feature type="compositionally biased region" description="Polar residues" evidence="1">
    <location>
        <begin position="90"/>
        <end position="99"/>
    </location>
</feature>
<evidence type="ECO:0000256" key="1">
    <source>
        <dbReference type="SAM" id="MobiDB-lite"/>
    </source>
</evidence>
<feature type="domain" description="Glycine zipper 2TM" evidence="2">
    <location>
        <begin position="171"/>
        <end position="206"/>
    </location>
</feature>
<organism evidence="3 4">
    <name type="scientific">Trichodelitschia bisporula</name>
    <dbReference type="NCBI Taxonomy" id="703511"/>
    <lineage>
        <taxon>Eukaryota</taxon>
        <taxon>Fungi</taxon>
        <taxon>Dikarya</taxon>
        <taxon>Ascomycota</taxon>
        <taxon>Pezizomycotina</taxon>
        <taxon>Dothideomycetes</taxon>
        <taxon>Dothideomycetes incertae sedis</taxon>
        <taxon>Phaeotrichales</taxon>
        <taxon>Phaeotrichaceae</taxon>
        <taxon>Trichodelitschia</taxon>
    </lineage>
</organism>
<accession>A0A6G1I9E4</accession>
<feature type="region of interest" description="Disordered" evidence="1">
    <location>
        <begin position="21"/>
        <end position="162"/>
    </location>
</feature>
<sequence>MANEAIRLGLEVVNRVVAMIPDHPRGDHNGRQAHGDDGKDTRDISSSSDDEYRREPADDRHRSHPHFEDRHGERHPRRTSTPHPTLRDQYLNQRAQSPDTGRHVHFRGSDIRHSPEHGSSHHRSGSHHAPRRHTTYHNYDREPSYRRSPDRNRAHSHSRLRDEMVRQGAYVAGAAVGGIIGSEVAPRRHRELGMAVGAAIGGIGAEMAQARRNRRHSEYEGRDRTRARERGEDQERAERHSSREWQ</sequence>
<feature type="compositionally biased region" description="Basic and acidic residues" evidence="1">
    <location>
        <begin position="107"/>
        <end position="119"/>
    </location>
</feature>
<feature type="compositionally biased region" description="Basic and acidic residues" evidence="1">
    <location>
        <begin position="50"/>
        <end position="72"/>
    </location>
</feature>
<evidence type="ECO:0000313" key="4">
    <source>
        <dbReference type="Proteomes" id="UP000799640"/>
    </source>
</evidence>
<feature type="compositionally biased region" description="Basic and acidic residues" evidence="1">
    <location>
        <begin position="138"/>
        <end position="162"/>
    </location>
</feature>